<dbReference type="GO" id="GO:0046872">
    <property type="term" value="F:metal ion binding"/>
    <property type="evidence" value="ECO:0007669"/>
    <property type="project" value="UniProtKB-KW"/>
</dbReference>
<protein>
    <submittedName>
        <fullName evidence="3">Uncharacterized protein</fullName>
    </submittedName>
</protein>
<dbReference type="InParanoid" id="K1RG30"/>
<organism evidence="3">
    <name type="scientific">Magallana gigas</name>
    <name type="common">Pacific oyster</name>
    <name type="synonym">Crassostrea gigas</name>
    <dbReference type="NCBI Taxonomy" id="29159"/>
    <lineage>
        <taxon>Eukaryota</taxon>
        <taxon>Metazoa</taxon>
        <taxon>Spiralia</taxon>
        <taxon>Lophotrochozoa</taxon>
        <taxon>Mollusca</taxon>
        <taxon>Bivalvia</taxon>
        <taxon>Autobranchia</taxon>
        <taxon>Pteriomorphia</taxon>
        <taxon>Ostreida</taxon>
        <taxon>Ostreoidea</taxon>
        <taxon>Ostreidae</taxon>
        <taxon>Magallana</taxon>
    </lineage>
</organism>
<comment type="cofactor">
    <cofactor evidence="1">
        <name>a divalent metal cation</name>
        <dbReference type="ChEBI" id="CHEBI:60240"/>
    </cofactor>
</comment>
<accession>K1RG30</accession>
<dbReference type="AlphaFoldDB" id="K1RG30"/>
<evidence type="ECO:0000256" key="1">
    <source>
        <dbReference type="ARBA" id="ARBA00001968"/>
    </source>
</evidence>
<sequence>MSDFVPHNLGFGHISREDVIAKHTRLLAQELFSSGLAKSIPALLVLDGTYIYIQKSTNFSFSRRSFSLHKHRPLVKPMMVVTTSGYIVSVLGPYLSDSKNNDAGILNHMIKKNAEEMRSWLNDGDTFIVDRGFRDSANVLSDIGIRMEMPCFLRGTKQHTTEESNSSRLITKVRWVVESANGRIKRWKYLDRTVSNTQIPFIGDYVRIVAALSNKYCPPLSSGAAEDDQAIASKMLYLSQKGNELRELVENEGWDRRSSLWKAMDADDVATDFPILTEEEIRNITLGTYQVKMAKAYSHEHLQEDGAYDILIAEDVRKVAKAGAPSSAGLSLVVNTMWLQSDVLRNNTQCVVAQV</sequence>
<dbReference type="EMBL" id="JH817145">
    <property type="protein sequence ID" value="EKC42714.1"/>
    <property type="molecule type" value="Genomic_DNA"/>
</dbReference>
<keyword evidence="2" id="KW-0479">Metal-binding</keyword>
<gene>
    <name evidence="3" type="ORF">CGI_10016827</name>
</gene>
<dbReference type="InterPro" id="IPR027806">
    <property type="entry name" value="HARBI1_dom"/>
</dbReference>
<name>K1RG30_MAGGI</name>
<evidence type="ECO:0000313" key="3">
    <source>
        <dbReference type="EMBL" id="EKC42714.1"/>
    </source>
</evidence>
<dbReference type="HOGENOM" id="CLU_781320_0_0_1"/>
<evidence type="ECO:0000256" key="2">
    <source>
        <dbReference type="ARBA" id="ARBA00022723"/>
    </source>
</evidence>
<dbReference type="Pfam" id="PF13359">
    <property type="entry name" value="DDE_Tnp_4"/>
    <property type="match status" value="1"/>
</dbReference>
<dbReference type="PANTHER" id="PTHR23080">
    <property type="entry name" value="THAP DOMAIN PROTEIN"/>
    <property type="match status" value="1"/>
</dbReference>
<reference evidence="3" key="1">
    <citation type="journal article" date="2012" name="Nature">
        <title>The oyster genome reveals stress adaptation and complexity of shell formation.</title>
        <authorList>
            <person name="Zhang G."/>
            <person name="Fang X."/>
            <person name="Guo X."/>
            <person name="Li L."/>
            <person name="Luo R."/>
            <person name="Xu F."/>
            <person name="Yang P."/>
            <person name="Zhang L."/>
            <person name="Wang X."/>
            <person name="Qi H."/>
            <person name="Xiong Z."/>
            <person name="Que H."/>
            <person name="Xie Y."/>
            <person name="Holland P.W."/>
            <person name="Paps J."/>
            <person name="Zhu Y."/>
            <person name="Wu F."/>
            <person name="Chen Y."/>
            <person name="Wang J."/>
            <person name="Peng C."/>
            <person name="Meng J."/>
            <person name="Yang L."/>
            <person name="Liu J."/>
            <person name="Wen B."/>
            <person name="Zhang N."/>
            <person name="Huang Z."/>
            <person name="Zhu Q."/>
            <person name="Feng Y."/>
            <person name="Mount A."/>
            <person name="Hedgecock D."/>
            <person name="Xu Z."/>
            <person name="Liu Y."/>
            <person name="Domazet-Loso T."/>
            <person name="Du Y."/>
            <person name="Sun X."/>
            <person name="Zhang S."/>
            <person name="Liu B."/>
            <person name="Cheng P."/>
            <person name="Jiang X."/>
            <person name="Li J."/>
            <person name="Fan D."/>
            <person name="Wang W."/>
            <person name="Fu W."/>
            <person name="Wang T."/>
            <person name="Wang B."/>
            <person name="Zhang J."/>
            <person name="Peng Z."/>
            <person name="Li Y."/>
            <person name="Li N."/>
            <person name="Wang J."/>
            <person name="Chen M."/>
            <person name="He Y."/>
            <person name="Tan F."/>
            <person name="Song X."/>
            <person name="Zheng Q."/>
            <person name="Huang R."/>
            <person name="Yang H."/>
            <person name="Du X."/>
            <person name="Chen L."/>
            <person name="Yang M."/>
            <person name="Gaffney P.M."/>
            <person name="Wang S."/>
            <person name="Luo L."/>
            <person name="She Z."/>
            <person name="Ming Y."/>
            <person name="Huang W."/>
            <person name="Zhang S."/>
            <person name="Huang B."/>
            <person name="Zhang Y."/>
            <person name="Qu T."/>
            <person name="Ni P."/>
            <person name="Miao G."/>
            <person name="Wang J."/>
            <person name="Wang Q."/>
            <person name="Steinberg C.E."/>
            <person name="Wang H."/>
            <person name="Li N."/>
            <person name="Qian L."/>
            <person name="Zhang G."/>
            <person name="Li Y."/>
            <person name="Yang H."/>
            <person name="Liu X."/>
            <person name="Wang J."/>
            <person name="Yin Y."/>
            <person name="Wang J."/>
        </authorList>
    </citation>
    <scope>NUCLEOTIDE SEQUENCE [LARGE SCALE GENOMIC DNA]</scope>
    <source>
        <strain evidence="3">05x7-T-G4-1.051#20</strain>
    </source>
</reference>
<proteinExistence type="predicted"/>